<dbReference type="InterPro" id="IPR036322">
    <property type="entry name" value="WD40_repeat_dom_sf"/>
</dbReference>
<reference evidence="5" key="1">
    <citation type="submission" date="2021-09" db="EMBL/GenBank/DDBJ databases">
        <authorList>
            <consortium name="AG Swart"/>
            <person name="Singh M."/>
            <person name="Singh A."/>
            <person name="Seah K."/>
            <person name="Emmerich C."/>
        </authorList>
    </citation>
    <scope>NUCLEOTIDE SEQUENCE</scope>
    <source>
        <strain evidence="5">ATCC30299</strain>
    </source>
</reference>
<dbReference type="PROSITE" id="PS50294">
    <property type="entry name" value="WD_REPEATS_REGION"/>
    <property type="match status" value="2"/>
</dbReference>
<dbReference type="InterPro" id="IPR015943">
    <property type="entry name" value="WD40/YVTN_repeat-like_dom_sf"/>
</dbReference>
<feature type="repeat" description="WD" evidence="3">
    <location>
        <begin position="104"/>
        <end position="137"/>
    </location>
</feature>
<organism evidence="5 6">
    <name type="scientific">Blepharisma stoltei</name>
    <dbReference type="NCBI Taxonomy" id="1481888"/>
    <lineage>
        <taxon>Eukaryota</taxon>
        <taxon>Sar</taxon>
        <taxon>Alveolata</taxon>
        <taxon>Ciliophora</taxon>
        <taxon>Postciliodesmatophora</taxon>
        <taxon>Heterotrichea</taxon>
        <taxon>Heterotrichida</taxon>
        <taxon>Blepharismidae</taxon>
        <taxon>Blepharisma</taxon>
    </lineage>
</organism>
<dbReference type="PANTHER" id="PTHR44019:SF8">
    <property type="entry name" value="POC1 CENTRIOLAR PROTEIN HOMOLOG"/>
    <property type="match status" value="1"/>
</dbReference>
<evidence type="ECO:0000256" key="3">
    <source>
        <dbReference type="PROSITE-ProRule" id="PRU00221"/>
    </source>
</evidence>
<keyword evidence="1 3" id="KW-0853">WD repeat</keyword>
<dbReference type="AlphaFoldDB" id="A0AAU9J963"/>
<keyword evidence="4" id="KW-0732">Signal</keyword>
<comment type="caution">
    <text evidence="5">The sequence shown here is derived from an EMBL/GenBank/DDBJ whole genome shotgun (WGS) entry which is preliminary data.</text>
</comment>
<name>A0AAU9J963_9CILI</name>
<evidence type="ECO:0000256" key="1">
    <source>
        <dbReference type="ARBA" id="ARBA00022574"/>
    </source>
</evidence>
<feature type="repeat" description="WD" evidence="3">
    <location>
        <begin position="78"/>
        <end position="103"/>
    </location>
</feature>
<dbReference type="InterPro" id="IPR001680">
    <property type="entry name" value="WD40_rpt"/>
</dbReference>
<evidence type="ECO:0000313" key="5">
    <source>
        <dbReference type="EMBL" id="CAG9322310.1"/>
    </source>
</evidence>
<accession>A0AAU9J963</accession>
<dbReference type="Gene3D" id="2.130.10.10">
    <property type="entry name" value="YVTN repeat-like/Quinoprotein amine dehydrogenase"/>
    <property type="match status" value="1"/>
</dbReference>
<dbReference type="PANTHER" id="PTHR44019">
    <property type="entry name" value="WD REPEAT-CONTAINING PROTEIN 55"/>
    <property type="match status" value="1"/>
</dbReference>
<dbReference type="SMART" id="SM00320">
    <property type="entry name" value="WD40"/>
    <property type="match status" value="3"/>
</dbReference>
<gene>
    <name evidence="5" type="ORF">BSTOLATCC_MIC31335</name>
</gene>
<dbReference type="Pfam" id="PF00400">
    <property type="entry name" value="WD40"/>
    <property type="match status" value="3"/>
</dbReference>
<dbReference type="SUPFAM" id="SSF50978">
    <property type="entry name" value="WD40 repeat-like"/>
    <property type="match status" value="1"/>
</dbReference>
<dbReference type="PRINTS" id="PR00320">
    <property type="entry name" value="GPROTEINBRPT"/>
</dbReference>
<dbReference type="InterPro" id="IPR020472">
    <property type="entry name" value="WD40_PAC1"/>
</dbReference>
<evidence type="ECO:0000256" key="2">
    <source>
        <dbReference type="ARBA" id="ARBA00022737"/>
    </source>
</evidence>
<evidence type="ECO:0000256" key="4">
    <source>
        <dbReference type="SAM" id="SignalP"/>
    </source>
</evidence>
<dbReference type="InterPro" id="IPR050505">
    <property type="entry name" value="WDR55/POC1"/>
</dbReference>
<dbReference type="PROSITE" id="PS50082">
    <property type="entry name" value="WD_REPEATS_2"/>
    <property type="match status" value="3"/>
</dbReference>
<keyword evidence="2" id="KW-0677">Repeat</keyword>
<sequence length="243" mass="28393">MIIILSFGACLRLSLLQILKEHKNEVKYLQLTRNQKFIVSSLNEKTIRIWDFYEQNAGRCLERTRKKSETHRNVQMTSKYIVSGSGDCTVRVWNIKERRQERVLKGHEFAICCIKIAGKDNFFVTPSNDKTVLVWKIGEVVIRKQNALSKKNSLKVYGYDSGISNHIFMKKLINRVVPETAMIAAEIGPMKINFLLYYSFYDLADLLRKAQDLGAAMFRDNFNRSSLYYAIERQSWECFFFTI</sequence>
<evidence type="ECO:0000313" key="6">
    <source>
        <dbReference type="Proteomes" id="UP001162131"/>
    </source>
</evidence>
<feature type="signal peptide" evidence="4">
    <location>
        <begin position="1"/>
        <end position="16"/>
    </location>
</feature>
<proteinExistence type="predicted"/>
<keyword evidence="6" id="KW-1185">Reference proteome</keyword>
<dbReference type="EMBL" id="CAJZBQ010000031">
    <property type="protein sequence ID" value="CAG9322310.1"/>
    <property type="molecule type" value="Genomic_DNA"/>
</dbReference>
<feature type="chain" id="PRO_5043605728" evidence="4">
    <location>
        <begin position="17"/>
        <end position="243"/>
    </location>
</feature>
<protein>
    <submittedName>
        <fullName evidence="5">Uncharacterized protein</fullName>
    </submittedName>
</protein>
<dbReference type="Proteomes" id="UP001162131">
    <property type="component" value="Unassembled WGS sequence"/>
</dbReference>
<feature type="repeat" description="WD" evidence="3">
    <location>
        <begin position="19"/>
        <end position="51"/>
    </location>
</feature>